<accession>F8N6A6</accession>
<evidence type="ECO:0000313" key="7">
    <source>
        <dbReference type="Proteomes" id="UP000002772"/>
    </source>
</evidence>
<evidence type="ECO:0000259" key="5">
    <source>
        <dbReference type="Pfam" id="PF14905"/>
    </source>
</evidence>
<feature type="domain" description="Outer membrane protein beta-barrel" evidence="5">
    <location>
        <begin position="296"/>
        <end position="679"/>
    </location>
</feature>
<dbReference type="AlphaFoldDB" id="F8N6A6"/>
<dbReference type="Gene3D" id="2.40.170.20">
    <property type="entry name" value="TonB-dependent receptor, beta-barrel domain"/>
    <property type="match status" value="1"/>
</dbReference>
<dbReference type="InterPro" id="IPR041700">
    <property type="entry name" value="OMP_b-brl_3"/>
</dbReference>
<keyword evidence="4" id="KW-0732">Signal</keyword>
<keyword evidence="3" id="KW-0998">Cell outer membrane</keyword>
<protein>
    <recommendedName>
        <fullName evidence="5">Outer membrane protein beta-barrel domain-containing protein</fullName>
    </recommendedName>
</protein>
<reference evidence="7" key="1">
    <citation type="journal article" date="2011" name="Stand. Genomic Sci.">
        <title>Non-contiguous finished genome sequence of the opportunistic oral pathogen Prevotella multisaccharivorax type strain (PPPA20).</title>
        <authorList>
            <person name="Pati A."/>
            <person name="Gronow S."/>
            <person name="Lu M."/>
            <person name="Lapidus A."/>
            <person name="Nolan M."/>
            <person name="Lucas S."/>
            <person name="Hammon N."/>
            <person name="Deshpande S."/>
            <person name="Cheng J.F."/>
            <person name="Tapia R."/>
            <person name="Han C."/>
            <person name="Goodwin L."/>
            <person name="Pitluck S."/>
            <person name="Liolios K."/>
            <person name="Pagani I."/>
            <person name="Mavromatis K."/>
            <person name="Mikhailova N."/>
            <person name="Huntemann M."/>
            <person name="Chen A."/>
            <person name="Palaniappan K."/>
            <person name="Land M."/>
            <person name="Hauser L."/>
            <person name="Detter J.C."/>
            <person name="Brambilla E.M."/>
            <person name="Rohde M."/>
            <person name="Goker M."/>
            <person name="Woyke T."/>
            <person name="Bristow J."/>
            <person name="Eisen J.A."/>
            <person name="Markowitz V."/>
            <person name="Hugenholtz P."/>
            <person name="Kyrpides N.C."/>
            <person name="Klenk H.P."/>
            <person name="Ivanova N."/>
        </authorList>
    </citation>
    <scope>NUCLEOTIDE SEQUENCE [LARGE SCALE GENOMIC DNA]</scope>
    <source>
        <strain evidence="7">DSM 17128</strain>
    </source>
</reference>
<evidence type="ECO:0000256" key="1">
    <source>
        <dbReference type="ARBA" id="ARBA00004442"/>
    </source>
</evidence>
<keyword evidence="7" id="KW-1185">Reference proteome</keyword>
<evidence type="ECO:0000313" key="6">
    <source>
        <dbReference type="EMBL" id="EGN56187.1"/>
    </source>
</evidence>
<feature type="chain" id="PRO_5003381064" description="Outer membrane protein beta-barrel domain-containing protein" evidence="4">
    <location>
        <begin position="20"/>
        <end position="704"/>
    </location>
</feature>
<evidence type="ECO:0000256" key="4">
    <source>
        <dbReference type="SAM" id="SignalP"/>
    </source>
</evidence>
<dbReference type="SUPFAM" id="SSF56935">
    <property type="entry name" value="Porins"/>
    <property type="match status" value="1"/>
</dbReference>
<dbReference type="STRING" id="688246.Premu_0722"/>
<dbReference type="OrthoDB" id="910296at2"/>
<comment type="subcellular location">
    <subcellularLocation>
        <location evidence="1">Cell outer membrane</location>
    </subcellularLocation>
</comment>
<feature type="signal peptide" evidence="4">
    <location>
        <begin position="1"/>
        <end position="19"/>
    </location>
</feature>
<name>F8N6A6_9BACT</name>
<keyword evidence="2" id="KW-0472">Membrane</keyword>
<proteinExistence type="predicted"/>
<dbReference type="EMBL" id="GL945017">
    <property type="protein sequence ID" value="EGN56187.1"/>
    <property type="molecule type" value="Genomic_DNA"/>
</dbReference>
<organism evidence="6 7">
    <name type="scientific">Hallella multisaccharivorax DSM 17128</name>
    <dbReference type="NCBI Taxonomy" id="688246"/>
    <lineage>
        <taxon>Bacteria</taxon>
        <taxon>Pseudomonadati</taxon>
        <taxon>Bacteroidota</taxon>
        <taxon>Bacteroidia</taxon>
        <taxon>Bacteroidales</taxon>
        <taxon>Prevotellaceae</taxon>
        <taxon>Hallella</taxon>
    </lineage>
</organism>
<dbReference type="Proteomes" id="UP000002772">
    <property type="component" value="Unassembled WGS sequence"/>
</dbReference>
<dbReference type="eggNOG" id="COG4771">
    <property type="taxonomic scope" value="Bacteria"/>
</dbReference>
<evidence type="ECO:0000256" key="2">
    <source>
        <dbReference type="ARBA" id="ARBA00023136"/>
    </source>
</evidence>
<dbReference type="GO" id="GO:0009279">
    <property type="term" value="C:cell outer membrane"/>
    <property type="evidence" value="ECO:0007669"/>
    <property type="project" value="UniProtKB-SubCell"/>
</dbReference>
<evidence type="ECO:0000256" key="3">
    <source>
        <dbReference type="ARBA" id="ARBA00023237"/>
    </source>
</evidence>
<gene>
    <name evidence="6" type="ORF">Premu_0722</name>
</gene>
<dbReference type="InterPro" id="IPR036942">
    <property type="entry name" value="Beta-barrel_TonB_sf"/>
</dbReference>
<sequence>MKRQIIALTFAFSFSTVMGQVQNDTTIASPHQSLSEVVVKGKHTLVKMKGNAMVYKAGTLRARYAPTTAYDLLTKVPSITDGGNSVSLIGANNLMVVIDGKVIAMGQEQVYQQLKSLTADRVKDIEIYYNAPVQYHFDGAVINVITTLGNQSEVSLFLDGALKQTRKTSTEGKASLLFSNKLVTSLSSVGYTRENQWSSNDYRLYNDATFSNPYRTRKAENRSYGDKYNMSEDLTFQFTPENRLTLDYYGIFAHDNSITNTNIWQRIQPNTQVLSREYNKETLHTVGLQMDVKNGWTLGTRYKSYVSPFRQQYVSGDATESLILPDDYLQQSHQNIDNVKASIDKNFTFNQMTSLAVGFTHQYNRSTTEITEVDQTTRNRQIENIEALYAQGNFTLFKQLNVMLGLRGEYIKSKRHNLHTGVNTTLWDEFTLFPTATLGMPIGKSNFLQFQLISQKQYPSFWAVSPETTVVDERTIEVGNPELKPSRIYDASLMFIVKQQCYFILGCTYTPDYFANIPHQEATTGKTVYRYENYDFSLFNNFTIMHPMSIGNYNGRIAAHILRMQDRMRHFYGASFDNNKWVWAVSSNNTYKLPTSKAWGELFLEANFRYQAPAIQGIYRLSDTYALDADIRWNPTNRISVTASVDNILRRDMPNEFKVLTPGQESILNGYNTRTFMLRMTLNLGKKKEQKEDSGVDTSRYGRK</sequence>
<dbReference type="Pfam" id="PF14905">
    <property type="entry name" value="OMP_b-brl_3"/>
    <property type="match status" value="1"/>
</dbReference>
<dbReference type="HOGENOM" id="CLU_017617_2_0_10"/>
<dbReference type="RefSeq" id="WP_007573166.1">
    <property type="nucleotide sequence ID" value="NZ_BPTS01000001.1"/>
</dbReference>